<evidence type="ECO:0000313" key="2">
    <source>
        <dbReference type="WBParaSite" id="JU765_v2.g8738.t1"/>
    </source>
</evidence>
<evidence type="ECO:0000313" key="1">
    <source>
        <dbReference type="Proteomes" id="UP000887576"/>
    </source>
</evidence>
<name>A0AC34RPK9_9BILA</name>
<dbReference type="Proteomes" id="UP000887576">
    <property type="component" value="Unplaced"/>
</dbReference>
<organism evidence="1 2">
    <name type="scientific">Panagrolaimus sp. JU765</name>
    <dbReference type="NCBI Taxonomy" id="591449"/>
    <lineage>
        <taxon>Eukaryota</taxon>
        <taxon>Metazoa</taxon>
        <taxon>Ecdysozoa</taxon>
        <taxon>Nematoda</taxon>
        <taxon>Chromadorea</taxon>
        <taxon>Rhabditida</taxon>
        <taxon>Tylenchina</taxon>
        <taxon>Panagrolaimomorpha</taxon>
        <taxon>Panagrolaimoidea</taxon>
        <taxon>Panagrolaimidae</taxon>
        <taxon>Panagrolaimus</taxon>
    </lineage>
</organism>
<accession>A0AC34RPK9</accession>
<dbReference type="WBParaSite" id="JU765_v2.g8738.t1">
    <property type="protein sequence ID" value="JU765_v2.g8738.t1"/>
    <property type="gene ID" value="JU765_v2.g8738"/>
</dbReference>
<protein>
    <submittedName>
        <fullName evidence="2">Innexin</fullName>
    </submittedName>
</protein>
<proteinExistence type="predicted"/>
<reference evidence="2" key="1">
    <citation type="submission" date="2022-11" db="UniProtKB">
        <authorList>
            <consortium name="WormBaseParasite"/>
        </authorList>
    </citation>
    <scope>IDENTIFICATION</scope>
</reference>
<sequence length="67" mass="7399">MGIETILPLLKLLSPGRDDDAVDRMNYHYTPNVLLALSVLISFKQFGGNPIECVMPAKVPGSWEQVV</sequence>